<evidence type="ECO:0000313" key="3">
    <source>
        <dbReference type="Proteomes" id="UP001058687"/>
    </source>
</evidence>
<organism evidence="2 3">
    <name type="scientific">Vibrio campbellii</name>
    <dbReference type="NCBI Taxonomy" id="680"/>
    <lineage>
        <taxon>Bacteria</taxon>
        <taxon>Pseudomonadati</taxon>
        <taxon>Pseudomonadota</taxon>
        <taxon>Gammaproteobacteria</taxon>
        <taxon>Vibrionales</taxon>
        <taxon>Vibrionaceae</taxon>
        <taxon>Vibrio</taxon>
    </lineage>
</organism>
<feature type="transmembrane region" description="Helical" evidence="1">
    <location>
        <begin position="69"/>
        <end position="94"/>
    </location>
</feature>
<dbReference type="EMBL" id="CP050468">
    <property type="protein sequence ID" value="UTZ28228.1"/>
    <property type="molecule type" value="Genomic_DNA"/>
</dbReference>
<dbReference type="AlphaFoldDB" id="A0AAE9N1U9"/>
<keyword evidence="1" id="KW-0472">Membrane</keyword>
<protein>
    <submittedName>
        <fullName evidence="2">Uncharacterized protein</fullName>
    </submittedName>
</protein>
<gene>
    <name evidence="2" type="ORF">HB761_16040</name>
</gene>
<dbReference type="Proteomes" id="UP001058687">
    <property type="component" value="Chromosome 2"/>
</dbReference>
<proteinExistence type="predicted"/>
<accession>A0AAE9N1U9</accession>
<keyword evidence="1" id="KW-1133">Transmembrane helix</keyword>
<evidence type="ECO:0000313" key="2">
    <source>
        <dbReference type="EMBL" id="UTZ28228.1"/>
    </source>
</evidence>
<keyword evidence="1" id="KW-0812">Transmembrane</keyword>
<reference evidence="2" key="1">
    <citation type="submission" date="2020-03" db="EMBL/GenBank/DDBJ databases">
        <title>Five strains of Vibrio campbellii isolated from Mariana Trench.</title>
        <authorList>
            <person name="Liang J."/>
            <person name="Zhang X.-H."/>
        </authorList>
    </citation>
    <scope>NUCLEOTIDE SEQUENCE</scope>
    <source>
        <strain evidence="2">LJC014</strain>
    </source>
</reference>
<evidence type="ECO:0000256" key="1">
    <source>
        <dbReference type="SAM" id="Phobius"/>
    </source>
</evidence>
<sequence length="96" mass="10433">MTEIDLEVEKAPSGEIVDYDELCKSISDGIQDSVGSDPTLLLANSVDKLTSVLEENGQNFEVSHLVNEAFFLGFTLVVFCGLLALPVVTFIRVLRG</sequence>
<name>A0AAE9N1U9_9VIBR</name>
<dbReference type="RefSeq" id="WP_005533071.1">
    <property type="nucleotide sequence ID" value="NZ_CP030789.1"/>
</dbReference>